<keyword evidence="4" id="KW-1185">Reference proteome</keyword>
<name>A0ABU2SGE7_9ACTN</name>
<feature type="compositionally biased region" description="Low complexity" evidence="1">
    <location>
        <begin position="375"/>
        <end position="384"/>
    </location>
</feature>
<evidence type="ECO:0000259" key="2">
    <source>
        <dbReference type="Pfam" id="PF00881"/>
    </source>
</evidence>
<feature type="domain" description="Nitroreductase" evidence="2">
    <location>
        <begin position="162"/>
        <end position="345"/>
    </location>
</feature>
<comment type="caution">
    <text evidence="3">The sequence shown here is derived from an EMBL/GenBank/DDBJ whole genome shotgun (WGS) entry which is preliminary data.</text>
</comment>
<organism evidence="3 4">
    <name type="scientific">Streptomyces hesseae</name>
    <dbReference type="NCBI Taxonomy" id="3075519"/>
    <lineage>
        <taxon>Bacteria</taxon>
        <taxon>Bacillati</taxon>
        <taxon>Actinomycetota</taxon>
        <taxon>Actinomycetes</taxon>
        <taxon>Kitasatosporales</taxon>
        <taxon>Streptomycetaceae</taxon>
        <taxon>Streptomyces</taxon>
    </lineage>
</organism>
<dbReference type="EMBL" id="JAVRFI010000001">
    <property type="protein sequence ID" value="MDT0447952.1"/>
    <property type="molecule type" value="Genomic_DNA"/>
</dbReference>
<dbReference type="InterPro" id="IPR052544">
    <property type="entry name" value="Bacteriocin_Proc_Enz"/>
</dbReference>
<dbReference type="PANTHER" id="PTHR43745">
    <property type="entry name" value="NITROREDUCTASE MJ1384-RELATED"/>
    <property type="match status" value="1"/>
</dbReference>
<accession>A0ABU2SGE7</accession>
<protein>
    <submittedName>
        <fullName evidence="3">SagB/ThcOx family dehydrogenase</fullName>
    </submittedName>
</protein>
<dbReference type="RefSeq" id="WP_311607452.1">
    <property type="nucleotide sequence ID" value="NZ_JAVRFI010000001.1"/>
</dbReference>
<feature type="region of interest" description="Disordered" evidence="1">
    <location>
        <begin position="349"/>
        <end position="384"/>
    </location>
</feature>
<gene>
    <name evidence="3" type="ORF">RM609_02390</name>
</gene>
<evidence type="ECO:0000256" key="1">
    <source>
        <dbReference type="SAM" id="MobiDB-lite"/>
    </source>
</evidence>
<evidence type="ECO:0000313" key="3">
    <source>
        <dbReference type="EMBL" id="MDT0447952.1"/>
    </source>
</evidence>
<evidence type="ECO:0000313" key="4">
    <source>
        <dbReference type="Proteomes" id="UP001180531"/>
    </source>
</evidence>
<dbReference type="Gene3D" id="3.40.109.10">
    <property type="entry name" value="NADH Oxidase"/>
    <property type="match status" value="1"/>
</dbReference>
<dbReference type="SUPFAM" id="SSF55469">
    <property type="entry name" value="FMN-dependent nitroreductase-like"/>
    <property type="match status" value="1"/>
</dbReference>
<dbReference type="Pfam" id="PF00881">
    <property type="entry name" value="Nitroreductase"/>
    <property type="match status" value="1"/>
</dbReference>
<dbReference type="Proteomes" id="UP001180531">
    <property type="component" value="Unassembled WGS sequence"/>
</dbReference>
<dbReference type="PANTHER" id="PTHR43745:SF2">
    <property type="entry name" value="NITROREDUCTASE MJ1384-RELATED"/>
    <property type="match status" value="1"/>
</dbReference>
<dbReference type="InterPro" id="IPR020051">
    <property type="entry name" value="SagB-type_dehydrogenase"/>
</dbReference>
<proteinExistence type="predicted"/>
<dbReference type="CDD" id="cd02142">
    <property type="entry name" value="McbC_SagB-like_oxidoreductase"/>
    <property type="match status" value="1"/>
</dbReference>
<dbReference type="InterPro" id="IPR000415">
    <property type="entry name" value="Nitroreductase-like"/>
</dbReference>
<sequence length="384" mass="41904">MPVRRARSIVCYWHDNAFVAENYRTRTTVSLEPLGAELLNELGEWIEEEKAAARFPDFDPESVLQSLAELEAAGLVVREGDPGADGDEAAGTAWPEWNVSARYLHAMTKDAPYTEDTPELRARMASETERPALFKSYPDADTILLPRAPRRLDTPFEDVLYGRRTHRAFADRDVPLADFSALLAAVFGPAAFIDADAYGGLMQRTSASAGARQETEAYVLVRRVTDVAPGVYHYNVLTHALEFLTECPPWQDVARLSVNQRGIEDAAFAVVLTSLTERLRSKYRTARTYRIMLMDAGHFAQTFAMVATALGLGPFQTAAFTDSAVEGLLGLDGVEETALYLLGAGVPAEGPEGTEGLKRPAGLEAFRRSRPGPAPAARPTLSPG</sequence>
<reference evidence="3" key="1">
    <citation type="submission" date="2024-05" db="EMBL/GenBank/DDBJ databases">
        <title>30 novel species of actinomycetes from the DSMZ collection.</title>
        <authorList>
            <person name="Nouioui I."/>
        </authorList>
    </citation>
    <scope>NUCLEOTIDE SEQUENCE</scope>
    <source>
        <strain evidence="3">DSM 40473</strain>
    </source>
</reference>
<dbReference type="NCBIfam" id="TIGR03605">
    <property type="entry name" value="antibiot_sagB"/>
    <property type="match status" value="1"/>
</dbReference>
<dbReference type="InterPro" id="IPR029479">
    <property type="entry name" value="Nitroreductase"/>
</dbReference>